<dbReference type="PIRSF" id="PIRSF006293">
    <property type="entry name" value="ExsB"/>
    <property type="match status" value="1"/>
</dbReference>
<keyword evidence="3" id="KW-0479">Metal-binding</keyword>
<evidence type="ECO:0000256" key="7">
    <source>
        <dbReference type="ARBA" id="ARBA00022840"/>
    </source>
</evidence>
<dbReference type="EMBL" id="JAMZEL010000008">
    <property type="protein sequence ID" value="MCP1384467.1"/>
    <property type="molecule type" value="Genomic_DNA"/>
</dbReference>
<keyword evidence="7" id="KW-0067">ATP-binding</keyword>
<dbReference type="RefSeq" id="WP_253530031.1">
    <property type="nucleotide sequence ID" value="NZ_JAMZEL010000008.1"/>
</dbReference>
<keyword evidence="5" id="KW-0671">Queuosine biosynthesis</keyword>
<evidence type="ECO:0000256" key="2">
    <source>
        <dbReference type="ARBA" id="ARBA00022598"/>
    </source>
</evidence>
<keyword evidence="6" id="KW-0862">Zinc</keyword>
<dbReference type="InterPro" id="IPR018317">
    <property type="entry name" value="QueC"/>
</dbReference>
<evidence type="ECO:0000256" key="3">
    <source>
        <dbReference type="ARBA" id="ARBA00022723"/>
    </source>
</evidence>
<accession>A0ABT1FVF7</accession>
<keyword evidence="2 11" id="KW-0436">Ligase</keyword>
<keyword evidence="12" id="KW-1185">Reference proteome</keyword>
<sequence>MTKQKQKAIVLVSGGPDSATLIGWALKQNYEPTLVNFQFGLMTDRSELTAARAVAKHYGIGLDVIDMKQIVGMLGHERPTIHSEAHVMKFGSAILMSIASCYAILKKCSYVLVALHNQDAEESPEYRQPFLDKINEALNMSTESNDIKLLAPFTKMEKEEVLKLGFELGVPLHKTWSCIVSDKIQCGGCGACRARRNAMEKAGIKDITKYKF</sequence>
<comment type="caution">
    <text evidence="11">The sequence shown here is derived from an EMBL/GenBank/DDBJ whole genome shotgun (WGS) entry which is preliminary data.</text>
</comment>
<gene>
    <name evidence="11" type="ORF">NCI00_18660</name>
</gene>
<dbReference type="PANTHER" id="PTHR42914:SF1">
    <property type="entry name" value="7-CYANO-7-DEAZAGUANINE SYNTHASE"/>
    <property type="match status" value="1"/>
</dbReference>
<evidence type="ECO:0000256" key="1">
    <source>
        <dbReference type="ARBA" id="ARBA00005061"/>
    </source>
</evidence>
<evidence type="ECO:0000256" key="10">
    <source>
        <dbReference type="ARBA" id="ARBA00047890"/>
    </source>
</evidence>
<dbReference type="Proteomes" id="UP001204772">
    <property type="component" value="Unassembled WGS sequence"/>
</dbReference>
<dbReference type="PANTHER" id="PTHR42914">
    <property type="entry name" value="7-CYANO-7-DEAZAGUANINE SYNTHASE"/>
    <property type="match status" value="1"/>
</dbReference>
<proteinExistence type="inferred from homology"/>
<evidence type="ECO:0000256" key="8">
    <source>
        <dbReference type="ARBA" id="ARBA00037993"/>
    </source>
</evidence>
<comment type="pathway">
    <text evidence="1">Purine metabolism; 7-cyano-7-deazaguanine biosynthesis.</text>
</comment>
<evidence type="ECO:0000256" key="9">
    <source>
        <dbReference type="ARBA" id="ARBA00039149"/>
    </source>
</evidence>
<comment type="catalytic activity">
    <reaction evidence="10">
        <text>7-carboxy-7-carbaguanine + NH4(+) + 2 ATP = 7-cyano-7-carbaguanine + 2 AMP + 2 diphosphate + 2 H(+)</text>
        <dbReference type="Rhea" id="RHEA:27982"/>
        <dbReference type="ChEBI" id="CHEBI:15378"/>
        <dbReference type="ChEBI" id="CHEBI:28938"/>
        <dbReference type="ChEBI" id="CHEBI:30616"/>
        <dbReference type="ChEBI" id="CHEBI:33019"/>
        <dbReference type="ChEBI" id="CHEBI:45075"/>
        <dbReference type="ChEBI" id="CHEBI:61036"/>
        <dbReference type="ChEBI" id="CHEBI:456215"/>
        <dbReference type="EC" id="6.3.4.20"/>
    </reaction>
</comment>
<dbReference type="EC" id="6.3.4.20" evidence="9"/>
<dbReference type="InterPro" id="IPR014729">
    <property type="entry name" value="Rossmann-like_a/b/a_fold"/>
</dbReference>
<dbReference type="SUPFAM" id="SSF52402">
    <property type="entry name" value="Adenine nucleotide alpha hydrolases-like"/>
    <property type="match status" value="1"/>
</dbReference>
<evidence type="ECO:0000256" key="4">
    <source>
        <dbReference type="ARBA" id="ARBA00022741"/>
    </source>
</evidence>
<comment type="similarity">
    <text evidence="8">Belongs to the QueC family.</text>
</comment>
<evidence type="ECO:0000256" key="5">
    <source>
        <dbReference type="ARBA" id="ARBA00022785"/>
    </source>
</evidence>
<evidence type="ECO:0000313" key="11">
    <source>
        <dbReference type="EMBL" id="MCP1384467.1"/>
    </source>
</evidence>
<evidence type="ECO:0000256" key="6">
    <source>
        <dbReference type="ARBA" id="ARBA00022833"/>
    </source>
</evidence>
<keyword evidence="4" id="KW-0547">Nucleotide-binding</keyword>
<evidence type="ECO:0000313" key="12">
    <source>
        <dbReference type="Proteomes" id="UP001204772"/>
    </source>
</evidence>
<dbReference type="Pfam" id="PF06508">
    <property type="entry name" value="QueC"/>
    <property type="match status" value="1"/>
</dbReference>
<reference evidence="11 12" key="1">
    <citation type="submission" date="2022-06" db="EMBL/GenBank/DDBJ databases">
        <title>Runella sp. S5 genome sequencing.</title>
        <authorList>
            <person name="Park S."/>
        </authorList>
    </citation>
    <scope>NUCLEOTIDE SEQUENCE [LARGE SCALE GENOMIC DNA]</scope>
    <source>
        <strain evidence="11 12">S5</strain>
    </source>
</reference>
<protein>
    <recommendedName>
        <fullName evidence="9">7-cyano-7-deazaguanine synthase</fullName>
        <ecNumber evidence="9">6.3.4.20</ecNumber>
    </recommendedName>
</protein>
<name>A0ABT1FVF7_9BACT</name>
<organism evidence="11 12">
    <name type="scientific">Runella salmonicolor</name>
    <dbReference type="NCBI Taxonomy" id="2950278"/>
    <lineage>
        <taxon>Bacteria</taxon>
        <taxon>Pseudomonadati</taxon>
        <taxon>Bacteroidota</taxon>
        <taxon>Cytophagia</taxon>
        <taxon>Cytophagales</taxon>
        <taxon>Spirosomataceae</taxon>
        <taxon>Runella</taxon>
    </lineage>
</organism>
<dbReference type="GO" id="GO:0016874">
    <property type="term" value="F:ligase activity"/>
    <property type="evidence" value="ECO:0007669"/>
    <property type="project" value="UniProtKB-KW"/>
</dbReference>
<dbReference type="Gene3D" id="3.40.50.620">
    <property type="entry name" value="HUPs"/>
    <property type="match status" value="1"/>
</dbReference>